<name>A0AAW4Q7K2_RALPI</name>
<evidence type="ECO:0000313" key="2">
    <source>
        <dbReference type="EMBL" id="MBX3890894.1"/>
    </source>
</evidence>
<evidence type="ECO:0000313" key="3">
    <source>
        <dbReference type="Proteomes" id="UP001199322"/>
    </source>
</evidence>
<evidence type="ECO:0000256" key="1">
    <source>
        <dbReference type="SAM" id="MobiDB-lite"/>
    </source>
</evidence>
<sequence>MIFRTAQGQNRLREAASASGLLVQEERKPISFQRLRMQRRATMHFADIATQHRRLRGAKEKVIPTQTGPELPWSDDETLS</sequence>
<organism evidence="2 3">
    <name type="scientific">Ralstonia pickettii</name>
    <name type="common">Burkholderia pickettii</name>
    <dbReference type="NCBI Taxonomy" id="329"/>
    <lineage>
        <taxon>Bacteria</taxon>
        <taxon>Pseudomonadati</taxon>
        <taxon>Pseudomonadota</taxon>
        <taxon>Betaproteobacteria</taxon>
        <taxon>Burkholderiales</taxon>
        <taxon>Burkholderiaceae</taxon>
        <taxon>Ralstonia</taxon>
    </lineage>
</organism>
<dbReference type="RefSeq" id="WP_125472865.1">
    <property type="nucleotide sequence ID" value="NZ_JACBXL010000014.1"/>
</dbReference>
<dbReference type="AlphaFoldDB" id="A0AAW4Q7K2"/>
<reference evidence="2" key="1">
    <citation type="submission" date="2018-06" db="EMBL/GenBank/DDBJ databases">
        <authorList>
            <person name="O'Rourke A."/>
        </authorList>
    </citation>
    <scope>NUCLEOTIDE SEQUENCE</scope>
    <source>
        <strain evidence="2">132550021-3</strain>
    </source>
</reference>
<proteinExistence type="predicted"/>
<dbReference type="EMBL" id="QGBI01000011">
    <property type="protein sequence ID" value="MBX3890894.1"/>
    <property type="molecule type" value="Genomic_DNA"/>
</dbReference>
<protein>
    <submittedName>
        <fullName evidence="2">Uncharacterized protein</fullName>
    </submittedName>
</protein>
<dbReference type="Proteomes" id="UP001199322">
    <property type="component" value="Unassembled WGS sequence"/>
</dbReference>
<comment type="caution">
    <text evidence="2">The sequence shown here is derived from an EMBL/GenBank/DDBJ whole genome shotgun (WGS) entry which is preliminary data.</text>
</comment>
<accession>A0AAW4Q7K2</accession>
<gene>
    <name evidence="2" type="ORF">DEE74_13580</name>
</gene>
<feature type="region of interest" description="Disordered" evidence="1">
    <location>
        <begin position="57"/>
        <end position="80"/>
    </location>
</feature>